<organism evidence="1 2">
    <name type="scientific">Aspergillus brunneoviolaceus CBS 621.78</name>
    <dbReference type="NCBI Taxonomy" id="1450534"/>
    <lineage>
        <taxon>Eukaryota</taxon>
        <taxon>Fungi</taxon>
        <taxon>Dikarya</taxon>
        <taxon>Ascomycota</taxon>
        <taxon>Pezizomycotina</taxon>
        <taxon>Eurotiomycetes</taxon>
        <taxon>Eurotiomycetidae</taxon>
        <taxon>Eurotiales</taxon>
        <taxon>Aspergillaceae</taxon>
        <taxon>Aspergillus</taxon>
        <taxon>Aspergillus subgen. Circumdati</taxon>
    </lineage>
</organism>
<dbReference type="EMBL" id="KZ825338">
    <property type="protein sequence ID" value="RAH46399.1"/>
    <property type="molecule type" value="Genomic_DNA"/>
</dbReference>
<proteinExistence type="predicted"/>
<name>A0ACD1GB98_9EURO</name>
<evidence type="ECO:0000313" key="2">
    <source>
        <dbReference type="Proteomes" id="UP000249057"/>
    </source>
</evidence>
<gene>
    <name evidence="1" type="ORF">BO95DRAFT_111202</name>
</gene>
<reference evidence="1" key="1">
    <citation type="submission" date="2018-02" db="EMBL/GenBank/DDBJ databases">
        <title>The genomes of Aspergillus section Nigri reveals drivers in fungal speciation.</title>
        <authorList>
            <consortium name="DOE Joint Genome Institute"/>
            <person name="Vesth T.C."/>
            <person name="Nybo J."/>
            <person name="Theobald S."/>
            <person name="Brandl J."/>
            <person name="Frisvad J.C."/>
            <person name="Nielsen K.F."/>
            <person name="Lyhne E.K."/>
            <person name="Kogle M.E."/>
            <person name="Kuo A."/>
            <person name="Riley R."/>
            <person name="Clum A."/>
            <person name="Nolan M."/>
            <person name="Lipzen A."/>
            <person name="Salamov A."/>
            <person name="Henrissat B."/>
            <person name="Wiebenga A."/>
            <person name="De vries R.P."/>
            <person name="Grigoriev I.V."/>
            <person name="Mortensen U.H."/>
            <person name="Andersen M.R."/>
            <person name="Baker S.E."/>
        </authorList>
    </citation>
    <scope>NUCLEOTIDE SEQUENCE</scope>
    <source>
        <strain evidence="1">CBS 621.78</strain>
    </source>
</reference>
<sequence length="171" mass="20064">MSDMDLGGGTDCVRCEQKACQRRESESETQDLRKSPMQRMTPGRTKRRERERIERHLSPNTLPLPVGLLGFTARPSVPLVVDERADYPYKTGWLGDRVGLPLPSLTRWWWMGWRIICSMEHTRLVHHNGQTSYLQIDSHYWSLVAQRKWSMIIESMLSNPVVCRWRINSRK</sequence>
<accession>A0ACD1GB98</accession>
<dbReference type="Proteomes" id="UP000249057">
    <property type="component" value="Unassembled WGS sequence"/>
</dbReference>
<keyword evidence="2" id="KW-1185">Reference proteome</keyword>
<evidence type="ECO:0000313" key="1">
    <source>
        <dbReference type="EMBL" id="RAH46399.1"/>
    </source>
</evidence>
<protein>
    <submittedName>
        <fullName evidence="1">Uncharacterized protein</fullName>
    </submittedName>
</protein>